<protein>
    <submittedName>
        <fullName evidence="1">Uncharacterized protein</fullName>
    </submittedName>
</protein>
<proteinExistence type="predicted"/>
<sequence length="228" mass="26696">MRVGWMMKKGIWIPIVVLIVLGGGVAMGFALNGSDDIALTDDFTSSFLDPDVETDEGFHYFRSEKNNFSMWFPAGYYIENDPVGYESRDHFEFLNIHEDQSHSNEKEYWGFIQLKYRGNMTEHDAETQLQILLKDFGFNDQYEELQTENAIIYYGSSYYKLEENRGVTYDPATHSANQYFALIQSHDAKEFIVVDYGLYCEEEEPCTINDEQESRFFNTLIQSIRFRK</sequence>
<dbReference type="EMBL" id="NPBS01000062">
    <property type="protein sequence ID" value="PAF25755.1"/>
    <property type="molecule type" value="Genomic_DNA"/>
</dbReference>
<comment type="caution">
    <text evidence="1">The sequence shown here is derived from an EMBL/GenBank/DDBJ whole genome shotgun (WGS) entry which is preliminary data.</text>
</comment>
<accession>A0A268RZQ9</accession>
<evidence type="ECO:0000313" key="2">
    <source>
        <dbReference type="Proteomes" id="UP000216133"/>
    </source>
</evidence>
<name>A0A268RZQ9_SHOCL</name>
<dbReference type="AlphaFoldDB" id="A0A268RZQ9"/>
<dbReference type="Proteomes" id="UP000216133">
    <property type="component" value="Unassembled WGS sequence"/>
</dbReference>
<reference evidence="1 2" key="1">
    <citation type="submission" date="2017-07" db="EMBL/GenBank/DDBJ databases">
        <title>Isolation and whole genome analysis of endospore-forming bacteria from heroin.</title>
        <authorList>
            <person name="Kalinowski J."/>
            <person name="Ahrens B."/>
            <person name="Al-Dilaimi A."/>
            <person name="Winkler A."/>
            <person name="Wibberg D."/>
            <person name="Schleenbecker U."/>
            <person name="Ruckert C."/>
            <person name="Wolfel R."/>
            <person name="Grass G."/>
        </authorList>
    </citation>
    <scope>NUCLEOTIDE SEQUENCE [LARGE SCALE GENOMIC DNA]</scope>
    <source>
        <strain evidence="1 2">7523-2</strain>
    </source>
</reference>
<gene>
    <name evidence="1" type="ORF">CHH61_11930</name>
</gene>
<organism evidence="1 2">
    <name type="scientific">Shouchella clausii</name>
    <name type="common">Alkalihalobacillus clausii</name>
    <dbReference type="NCBI Taxonomy" id="79880"/>
    <lineage>
        <taxon>Bacteria</taxon>
        <taxon>Bacillati</taxon>
        <taxon>Bacillota</taxon>
        <taxon>Bacilli</taxon>
        <taxon>Bacillales</taxon>
        <taxon>Bacillaceae</taxon>
        <taxon>Shouchella</taxon>
    </lineage>
</organism>
<evidence type="ECO:0000313" key="1">
    <source>
        <dbReference type="EMBL" id="PAF25755.1"/>
    </source>
</evidence>